<organism evidence="1 2">
    <name type="scientific">Ephemerocybe angulata</name>
    <dbReference type="NCBI Taxonomy" id="980116"/>
    <lineage>
        <taxon>Eukaryota</taxon>
        <taxon>Fungi</taxon>
        <taxon>Dikarya</taxon>
        <taxon>Basidiomycota</taxon>
        <taxon>Agaricomycotina</taxon>
        <taxon>Agaricomycetes</taxon>
        <taxon>Agaricomycetidae</taxon>
        <taxon>Agaricales</taxon>
        <taxon>Agaricineae</taxon>
        <taxon>Psathyrellaceae</taxon>
        <taxon>Ephemerocybe</taxon>
    </lineage>
</organism>
<evidence type="ECO:0000313" key="2">
    <source>
        <dbReference type="Proteomes" id="UP000521943"/>
    </source>
</evidence>
<proteinExistence type="predicted"/>
<protein>
    <submittedName>
        <fullName evidence="1">Uncharacterized protein</fullName>
    </submittedName>
</protein>
<accession>A0A8H6HHH4</accession>
<keyword evidence="2" id="KW-1185">Reference proteome</keyword>
<dbReference type="Proteomes" id="UP000521943">
    <property type="component" value="Unassembled WGS sequence"/>
</dbReference>
<comment type="caution">
    <text evidence="1">The sequence shown here is derived from an EMBL/GenBank/DDBJ whole genome shotgun (WGS) entry which is preliminary data.</text>
</comment>
<gene>
    <name evidence="1" type="ORF">DFP72DRAFT_1075733</name>
</gene>
<evidence type="ECO:0000313" key="1">
    <source>
        <dbReference type="EMBL" id="KAF6747088.1"/>
    </source>
</evidence>
<name>A0A8H6HHH4_9AGAR</name>
<reference evidence="1 2" key="1">
    <citation type="submission" date="2020-07" db="EMBL/GenBank/DDBJ databases">
        <title>Comparative genomics of pyrophilous fungi reveals a link between fire events and developmental genes.</title>
        <authorList>
            <consortium name="DOE Joint Genome Institute"/>
            <person name="Steindorff A.S."/>
            <person name="Carver A."/>
            <person name="Calhoun S."/>
            <person name="Stillman K."/>
            <person name="Liu H."/>
            <person name="Lipzen A."/>
            <person name="Pangilinan J."/>
            <person name="Labutti K."/>
            <person name="Bruns T.D."/>
            <person name="Grigoriev I.V."/>
        </authorList>
    </citation>
    <scope>NUCLEOTIDE SEQUENCE [LARGE SCALE GENOMIC DNA]</scope>
    <source>
        <strain evidence="1 2">CBS 144469</strain>
    </source>
</reference>
<dbReference type="AlphaFoldDB" id="A0A8H6HHH4"/>
<dbReference type="EMBL" id="JACGCI010000085">
    <property type="protein sequence ID" value="KAF6747088.1"/>
    <property type="molecule type" value="Genomic_DNA"/>
</dbReference>
<sequence>MPNKCHITDEEVEMYMKTRKYNAAGRLICPRCFKSYPEGTGGPKNILKTHVGSENCVKRGGTIKNKESVQKSSAFFKNFFTVPSTKKKTVPTTATAPKIIPSHVAPKLHWNTLNDSRMPDSAVATEPTHIATPSSIQTNTNPTMRNTLAHLASRLPAPSLDATPNPFLAEFDIPPASYDNPSLSADDLWEESLNKLLHGAFGWGEGPYQEQMVGLVPERVLGVVRFVEYFVDVRGLSEALFEARMSRLIESIEKWGDIQEPAEQEVQPVNTAPAPPPCQERAFSDPIEILSDAESVTQKVQSTRAVPAIHDRVSHSHRCAGYKLDIPGHGSPTSMYPFGLHDEIDLPWDFAVQNGRMTLTARLCEGMVRKEGEACRLCWALKGNNVLKGVVERMRTGVKEGTKYAYYGAGGLQRLLREKNKRVEFYRLRALSNARRLTAKATALDDHKRFLTAVASKRVEHVDRIIRLGLRHGRGIRSMLEQCMKAAEGIYKPKSFEEVDYMRGLVLWKLGGNRVASIAHRSLGLPSITTLKNQVRIPPILLSARQPTTAEVSKNVEMSFDGMEEAMKPVDGARNNHAVLMFDEIATEKRLRYDSKTDFVVGICREHADNVPPEFRSAKDVEEVFTKVKEGKAHIAGEVSGERNQICFR</sequence>
<dbReference type="OrthoDB" id="3048541at2759"/>